<organism evidence="14 15">
    <name type="scientific">Streptomyces catenulae</name>
    <dbReference type="NCBI Taxonomy" id="66875"/>
    <lineage>
        <taxon>Bacteria</taxon>
        <taxon>Bacillati</taxon>
        <taxon>Actinomycetota</taxon>
        <taxon>Actinomycetes</taxon>
        <taxon>Kitasatosporales</taxon>
        <taxon>Streptomycetaceae</taxon>
        <taxon>Streptomyces</taxon>
    </lineage>
</organism>
<comment type="similarity">
    <text evidence="7">Belongs to the zinc-containing alcohol dehydrogenase family. DOIA dehydrogenase subfamily.</text>
</comment>
<evidence type="ECO:0000256" key="10">
    <source>
        <dbReference type="ARBA" id="ARBA00048685"/>
    </source>
</evidence>
<proteinExistence type="inferred from homology"/>
<gene>
    <name evidence="14" type="ORF">AB0E61_13785</name>
</gene>
<evidence type="ECO:0000256" key="7">
    <source>
        <dbReference type="ARBA" id="ARBA00038004"/>
    </source>
</evidence>
<keyword evidence="4" id="KW-0560">Oxidoreductase</keyword>
<feature type="domain" description="Enoyl reductase (ER)" evidence="13">
    <location>
        <begin position="8"/>
        <end position="347"/>
    </location>
</feature>
<evidence type="ECO:0000256" key="8">
    <source>
        <dbReference type="ARBA" id="ARBA00039102"/>
    </source>
</evidence>
<accession>A0ABV2YZI9</accession>
<dbReference type="InterPro" id="IPR013154">
    <property type="entry name" value="ADH-like_N"/>
</dbReference>
<comment type="function">
    <text evidence="5">Catalyzes the oxidation of 2-deoxy-scyllo-inosamine (DOIA) with NAD(+) or NADP(+), forming 3-amino-2,3-dideoxy-scyllo-inosose (amino-DOI).</text>
</comment>
<dbReference type="EMBL" id="JBEZVI010000009">
    <property type="protein sequence ID" value="MEU3711156.1"/>
    <property type="molecule type" value="Genomic_DNA"/>
</dbReference>
<dbReference type="RefSeq" id="WP_030281204.1">
    <property type="nucleotide sequence ID" value="NZ_JBEZVI010000009.1"/>
</dbReference>
<keyword evidence="2 12" id="KW-0479">Metal-binding</keyword>
<comment type="cofactor">
    <cofactor evidence="1 12">
        <name>Zn(2+)</name>
        <dbReference type="ChEBI" id="CHEBI:29105"/>
    </cofactor>
</comment>
<dbReference type="PANTHER" id="PTHR43401">
    <property type="entry name" value="L-THREONINE 3-DEHYDROGENASE"/>
    <property type="match status" value="1"/>
</dbReference>
<dbReference type="InterPro" id="IPR002328">
    <property type="entry name" value="ADH_Zn_CS"/>
</dbReference>
<dbReference type="InterPro" id="IPR050129">
    <property type="entry name" value="Zn_alcohol_dh"/>
</dbReference>
<dbReference type="PANTHER" id="PTHR43401:SF2">
    <property type="entry name" value="L-THREONINE 3-DEHYDROGENASE"/>
    <property type="match status" value="1"/>
</dbReference>
<evidence type="ECO:0000256" key="9">
    <source>
        <dbReference type="ARBA" id="ARBA00039387"/>
    </source>
</evidence>
<evidence type="ECO:0000256" key="3">
    <source>
        <dbReference type="ARBA" id="ARBA00022833"/>
    </source>
</evidence>
<evidence type="ECO:0000256" key="12">
    <source>
        <dbReference type="RuleBase" id="RU361277"/>
    </source>
</evidence>
<dbReference type="InterPro" id="IPR013149">
    <property type="entry name" value="ADH-like_C"/>
</dbReference>
<sequence length="350" mass="36689">MKAAMFYGREDLRIEDVPEPVVGPGRIKIRNGYVGICGGDVHTYFHPEASPVDLFRPHPVTGAQLPQPMGHEFSGTVVEVGEGVTGVEVGERGAVFPTAYSCGTCTACRHGRPTSCRLMAGLGANANGGGMAEFVSIDARQFHRLPEDVDLARGALVEPMSVAWHGAGRSRSGPGDVVLVAGAGPVGIGAWYAFRARGVAHILVSEPNGERRGKLAALGAHVIDPVTEDLGAAVASLTGGDGVDVFYDAAGVGAALRTGLAHLAPGGRVILQSGHEKPFEIQPNEIMMGEYELLGSLGYRPEEFDGVIGRMSAGEYDTTGWVEEMALDDAVEAIHRLRAGTGTKILLRVG</sequence>
<dbReference type="SMART" id="SM00829">
    <property type="entry name" value="PKS_ER"/>
    <property type="match status" value="1"/>
</dbReference>
<evidence type="ECO:0000256" key="1">
    <source>
        <dbReference type="ARBA" id="ARBA00001947"/>
    </source>
</evidence>
<dbReference type="SUPFAM" id="SSF51735">
    <property type="entry name" value="NAD(P)-binding Rossmann-fold domains"/>
    <property type="match status" value="1"/>
</dbReference>
<dbReference type="Gene3D" id="3.90.180.10">
    <property type="entry name" value="Medium-chain alcohol dehydrogenases, catalytic domain"/>
    <property type="match status" value="1"/>
</dbReference>
<dbReference type="InterPro" id="IPR036291">
    <property type="entry name" value="NAD(P)-bd_dom_sf"/>
</dbReference>
<reference evidence="14 15" key="1">
    <citation type="submission" date="2024-06" db="EMBL/GenBank/DDBJ databases">
        <title>The Natural Products Discovery Center: Release of the First 8490 Sequenced Strains for Exploring Actinobacteria Biosynthetic Diversity.</title>
        <authorList>
            <person name="Kalkreuter E."/>
            <person name="Kautsar S.A."/>
            <person name="Yang D."/>
            <person name="Bader C.D."/>
            <person name="Teijaro C.N."/>
            <person name="Fluegel L."/>
            <person name="Davis C.M."/>
            <person name="Simpson J.R."/>
            <person name="Lauterbach L."/>
            <person name="Steele A.D."/>
            <person name="Gui C."/>
            <person name="Meng S."/>
            <person name="Li G."/>
            <person name="Viehrig K."/>
            <person name="Ye F."/>
            <person name="Su P."/>
            <person name="Kiefer A.F."/>
            <person name="Nichols A."/>
            <person name="Cepeda A.J."/>
            <person name="Yan W."/>
            <person name="Fan B."/>
            <person name="Jiang Y."/>
            <person name="Adhikari A."/>
            <person name="Zheng C.-J."/>
            <person name="Schuster L."/>
            <person name="Cowan T.M."/>
            <person name="Smanski M.J."/>
            <person name="Chevrette M.G."/>
            <person name="De Carvalho L.P.S."/>
            <person name="Shen B."/>
        </authorList>
    </citation>
    <scope>NUCLEOTIDE SEQUENCE [LARGE SCALE GENOMIC DNA]</scope>
    <source>
        <strain evidence="14 15">NPDC033039</strain>
    </source>
</reference>
<evidence type="ECO:0000256" key="2">
    <source>
        <dbReference type="ARBA" id="ARBA00022723"/>
    </source>
</evidence>
<dbReference type="Pfam" id="PF08240">
    <property type="entry name" value="ADH_N"/>
    <property type="match status" value="1"/>
</dbReference>
<evidence type="ECO:0000256" key="5">
    <source>
        <dbReference type="ARBA" id="ARBA00037678"/>
    </source>
</evidence>
<evidence type="ECO:0000313" key="14">
    <source>
        <dbReference type="EMBL" id="MEU3711156.1"/>
    </source>
</evidence>
<keyword evidence="3 12" id="KW-0862">Zinc</keyword>
<evidence type="ECO:0000256" key="4">
    <source>
        <dbReference type="ARBA" id="ARBA00023002"/>
    </source>
</evidence>
<dbReference type="Gene3D" id="3.40.50.720">
    <property type="entry name" value="NAD(P)-binding Rossmann-like Domain"/>
    <property type="match status" value="1"/>
</dbReference>
<comment type="catalytic activity">
    <reaction evidence="10">
        <text>2-deoxy-scyllo-inosamine + NAD(+) = 3-amino-2,3-dideoxy-scyllo-inosose + NADH + H(+)</text>
        <dbReference type="Rhea" id="RHEA:33883"/>
        <dbReference type="ChEBI" id="CHEBI:15378"/>
        <dbReference type="ChEBI" id="CHEBI:57540"/>
        <dbReference type="ChEBI" id="CHEBI:57945"/>
        <dbReference type="ChEBI" id="CHEBI:65002"/>
        <dbReference type="ChEBI" id="CHEBI:65003"/>
        <dbReference type="EC" id="1.1.1.329"/>
    </reaction>
</comment>
<evidence type="ECO:0000256" key="11">
    <source>
        <dbReference type="ARBA" id="ARBA00049085"/>
    </source>
</evidence>
<evidence type="ECO:0000313" key="15">
    <source>
        <dbReference type="Proteomes" id="UP001550853"/>
    </source>
</evidence>
<comment type="caution">
    <text evidence="14">The sequence shown here is derived from an EMBL/GenBank/DDBJ whole genome shotgun (WGS) entry which is preliminary data.</text>
</comment>
<evidence type="ECO:0000259" key="13">
    <source>
        <dbReference type="SMART" id="SM00829"/>
    </source>
</evidence>
<dbReference type="PROSITE" id="PS00059">
    <property type="entry name" value="ADH_ZINC"/>
    <property type="match status" value="1"/>
</dbReference>
<dbReference type="InterPro" id="IPR011032">
    <property type="entry name" value="GroES-like_sf"/>
</dbReference>
<keyword evidence="15" id="KW-1185">Reference proteome</keyword>
<dbReference type="Proteomes" id="UP001550853">
    <property type="component" value="Unassembled WGS sequence"/>
</dbReference>
<protein>
    <recommendedName>
        <fullName evidence="9">2-deoxy-scyllo-inosamine dehydrogenase</fullName>
        <ecNumber evidence="8">1.1.1.329</ecNumber>
    </recommendedName>
</protein>
<evidence type="ECO:0000256" key="6">
    <source>
        <dbReference type="ARBA" id="ARBA00037908"/>
    </source>
</evidence>
<name>A0ABV2YZI9_9ACTN</name>
<dbReference type="InterPro" id="IPR020843">
    <property type="entry name" value="ER"/>
</dbReference>
<comment type="pathway">
    <text evidence="6">Metabolic intermediate biosynthesis; 2-deoxystreptamine biosynthesis; 2-deoxystreptamine from D-glucose 6-phosphate: step 3/4.</text>
</comment>
<comment type="catalytic activity">
    <reaction evidence="11">
        <text>2-deoxy-scyllo-inosamine + NADP(+) = 3-amino-2,3-dideoxy-scyllo-inosose + NADPH + H(+)</text>
        <dbReference type="Rhea" id="RHEA:33879"/>
        <dbReference type="ChEBI" id="CHEBI:15378"/>
        <dbReference type="ChEBI" id="CHEBI:57783"/>
        <dbReference type="ChEBI" id="CHEBI:58349"/>
        <dbReference type="ChEBI" id="CHEBI:65002"/>
        <dbReference type="ChEBI" id="CHEBI:65003"/>
        <dbReference type="EC" id="1.1.1.329"/>
    </reaction>
</comment>
<dbReference type="EC" id="1.1.1.329" evidence="8"/>
<dbReference type="Pfam" id="PF00107">
    <property type="entry name" value="ADH_zinc_N"/>
    <property type="match status" value="1"/>
</dbReference>
<dbReference type="SUPFAM" id="SSF50129">
    <property type="entry name" value="GroES-like"/>
    <property type="match status" value="1"/>
</dbReference>